<dbReference type="EMBL" id="CAADFL010000145">
    <property type="protein sequence ID" value="VFK10566.1"/>
    <property type="molecule type" value="Genomic_DNA"/>
</dbReference>
<organism evidence="2">
    <name type="scientific">Candidatus Kentrum sp. FM</name>
    <dbReference type="NCBI Taxonomy" id="2126340"/>
    <lineage>
        <taxon>Bacteria</taxon>
        <taxon>Pseudomonadati</taxon>
        <taxon>Pseudomonadota</taxon>
        <taxon>Gammaproteobacteria</taxon>
        <taxon>Candidatus Kentrum</taxon>
    </lineage>
</organism>
<dbReference type="EMBL" id="CAADFA010000428">
    <property type="protein sequence ID" value="VFJ66540.1"/>
    <property type="molecule type" value="Genomic_DNA"/>
</dbReference>
<dbReference type="AlphaFoldDB" id="A0A450TH26"/>
<accession>A0A450TH26</accession>
<evidence type="ECO:0000313" key="3">
    <source>
        <dbReference type="EMBL" id="VFK10566.1"/>
    </source>
</evidence>
<reference evidence="2" key="1">
    <citation type="submission" date="2019-02" db="EMBL/GenBank/DDBJ databases">
        <authorList>
            <person name="Gruber-Vodicka R. H."/>
            <person name="Seah K. B. B."/>
        </authorList>
    </citation>
    <scope>NUCLEOTIDE SEQUENCE</scope>
    <source>
        <strain evidence="1">BECK_BZ163</strain>
        <strain evidence="3">BECK_BZ164</strain>
        <strain evidence="2">BECK_BZ165</strain>
    </source>
</reference>
<dbReference type="EMBL" id="CAADEZ010000399">
    <property type="protein sequence ID" value="VFJ66057.1"/>
    <property type="molecule type" value="Genomic_DNA"/>
</dbReference>
<gene>
    <name evidence="1" type="ORF">BECKFM1743A_GA0114220_103994</name>
    <name evidence="3" type="ORF">BECKFM1743B_GA0114221_101452</name>
    <name evidence="2" type="ORF">BECKFM1743C_GA0114222_104284</name>
</gene>
<evidence type="ECO:0000313" key="2">
    <source>
        <dbReference type="EMBL" id="VFJ66540.1"/>
    </source>
</evidence>
<sequence length="74" mass="8854">MIPKEAIHEGHEGTRRRRIERVSTELTENTEKSGFFRVFRGHSFYSSSSCSFVDRFFHWLRLGCAVFFVDRFFD</sequence>
<evidence type="ECO:0000313" key="1">
    <source>
        <dbReference type="EMBL" id="VFJ66057.1"/>
    </source>
</evidence>
<name>A0A450TH26_9GAMM</name>
<proteinExistence type="predicted"/>
<protein>
    <submittedName>
        <fullName evidence="2">Uncharacterized protein</fullName>
    </submittedName>
</protein>